<dbReference type="OrthoDB" id="265313at2"/>
<protein>
    <recommendedName>
        <fullName evidence="4">Prenyltransferase and squalene oxidase repeat protein</fullName>
    </recommendedName>
</protein>
<evidence type="ECO:0000313" key="2">
    <source>
        <dbReference type="EMBL" id="QDT73833.1"/>
    </source>
</evidence>
<evidence type="ECO:0008006" key="4">
    <source>
        <dbReference type="Google" id="ProtNLM"/>
    </source>
</evidence>
<keyword evidence="1" id="KW-0732">Signal</keyword>
<reference evidence="2 3" key="1">
    <citation type="submission" date="2019-02" db="EMBL/GenBank/DDBJ databases">
        <title>Deep-cultivation of Planctomycetes and their phenomic and genomic characterization uncovers novel biology.</title>
        <authorList>
            <person name="Wiegand S."/>
            <person name="Jogler M."/>
            <person name="Boedeker C."/>
            <person name="Pinto D."/>
            <person name="Vollmers J."/>
            <person name="Rivas-Marin E."/>
            <person name="Kohn T."/>
            <person name="Peeters S.H."/>
            <person name="Heuer A."/>
            <person name="Rast P."/>
            <person name="Oberbeckmann S."/>
            <person name="Bunk B."/>
            <person name="Jeske O."/>
            <person name="Meyerdierks A."/>
            <person name="Storesund J.E."/>
            <person name="Kallscheuer N."/>
            <person name="Luecker S."/>
            <person name="Lage O.M."/>
            <person name="Pohl T."/>
            <person name="Merkel B.J."/>
            <person name="Hornburger P."/>
            <person name="Mueller R.-W."/>
            <person name="Bruemmer F."/>
            <person name="Labrenz M."/>
            <person name="Spormann A.M."/>
            <person name="Op den Camp H."/>
            <person name="Overmann J."/>
            <person name="Amann R."/>
            <person name="Jetten M.S.M."/>
            <person name="Mascher T."/>
            <person name="Medema M.H."/>
            <person name="Devos D.P."/>
            <person name="Kaster A.-K."/>
            <person name="Ovreas L."/>
            <person name="Rohde M."/>
            <person name="Galperin M.Y."/>
            <person name="Jogler C."/>
        </authorList>
    </citation>
    <scope>NUCLEOTIDE SEQUENCE [LARGE SCALE GENOMIC DNA]</scope>
    <source>
        <strain evidence="2 3">I41</strain>
    </source>
</reference>
<keyword evidence="3" id="KW-1185">Reference proteome</keyword>
<dbReference type="Proteomes" id="UP000317909">
    <property type="component" value="Chromosome"/>
</dbReference>
<dbReference type="Gene3D" id="1.50.10.20">
    <property type="match status" value="2"/>
</dbReference>
<proteinExistence type="predicted"/>
<feature type="chain" id="PRO_5022136443" description="Prenyltransferase and squalene oxidase repeat protein" evidence="1">
    <location>
        <begin position="26"/>
        <end position="349"/>
    </location>
</feature>
<dbReference type="KEGG" id="llh:I41_30240"/>
<dbReference type="EMBL" id="CP036339">
    <property type="protein sequence ID" value="QDT73833.1"/>
    <property type="molecule type" value="Genomic_DNA"/>
</dbReference>
<dbReference type="RefSeq" id="WP_145433488.1">
    <property type="nucleotide sequence ID" value="NZ_CP036339.1"/>
</dbReference>
<dbReference type="CDD" id="cd00688">
    <property type="entry name" value="ISOPREN_C2_like"/>
    <property type="match status" value="1"/>
</dbReference>
<feature type="signal peptide" evidence="1">
    <location>
        <begin position="1"/>
        <end position="25"/>
    </location>
</feature>
<name>A0A517TZP2_9BACT</name>
<gene>
    <name evidence="2" type="ORF">I41_30240</name>
</gene>
<dbReference type="InterPro" id="IPR008930">
    <property type="entry name" value="Terpenoid_cyclase/PrenylTrfase"/>
</dbReference>
<accession>A0A517TZP2</accession>
<dbReference type="SUPFAM" id="SSF48239">
    <property type="entry name" value="Terpenoid cyclases/Protein prenyltransferases"/>
    <property type="match status" value="1"/>
</dbReference>
<evidence type="ECO:0000256" key="1">
    <source>
        <dbReference type="SAM" id="SignalP"/>
    </source>
</evidence>
<organism evidence="2 3">
    <name type="scientific">Lacipirellula limnantheis</name>
    <dbReference type="NCBI Taxonomy" id="2528024"/>
    <lineage>
        <taxon>Bacteria</taxon>
        <taxon>Pseudomonadati</taxon>
        <taxon>Planctomycetota</taxon>
        <taxon>Planctomycetia</taxon>
        <taxon>Pirellulales</taxon>
        <taxon>Lacipirellulaceae</taxon>
        <taxon>Lacipirellula</taxon>
    </lineage>
</organism>
<sequence precursor="true">MWKRMFNLALLCIVVVGAGARPAAAAARVSDPAVKSHVDGGLQWLASQQHKLGHWTAQGRYPTAMTALAGMAMLCEGSTTTQGKYAENIRRAVDYLTNRSRPNGLIGDKDDDRYTYGHGFAMLFLSEVLGEEEDMERRTELIRVLTNAVEFTGYAQTPAGGWGYVSAKDGGGFDEGSTTITQVQGLRGARNAGIPVPNEVIEKAVKYIHNCTLKDGAVQYSSKGGGGRPAITAAAIACLYNAGEYDDDYVPRMMEYCRKQLDPAARDSFGHWHYAHFYYSQVQYREGGDVWEDYRGAVEKRILADATAVKIGDETAYTWNQGYVGPVYTTALNLIILQLDNAYLPIYQR</sequence>
<dbReference type="AlphaFoldDB" id="A0A517TZP2"/>
<evidence type="ECO:0000313" key="3">
    <source>
        <dbReference type="Proteomes" id="UP000317909"/>
    </source>
</evidence>